<evidence type="ECO:0000313" key="1">
    <source>
        <dbReference type="EMBL" id="CCU70790.1"/>
    </source>
</evidence>
<dbReference type="AlphaFoldDB" id="M5DLU1"/>
<protein>
    <submittedName>
        <fullName evidence="1">Uncharacterized protein</fullName>
    </submittedName>
</protein>
<dbReference type="HOGENOM" id="CLU_2738695_0_0_6"/>
<proteinExistence type="predicted"/>
<dbReference type="Proteomes" id="UP000011866">
    <property type="component" value="Chromosome"/>
</dbReference>
<name>M5DLU1_9GAMM</name>
<accession>M5DLU1</accession>
<reference evidence="1 2" key="1">
    <citation type="journal article" date="2013" name="Genome Announc.">
        <title>Genome Sequence of Thalassolituus oleivorans MIL-1 (DSM 14913T).</title>
        <authorList>
            <person name="Golyshin P.N."/>
            <person name="Werner J."/>
            <person name="Chernikova T.N."/>
            <person name="Tran H."/>
            <person name="Ferrer M."/>
            <person name="Yakimov M.M."/>
            <person name="Teeling H."/>
            <person name="Golyshina O.V."/>
        </authorList>
    </citation>
    <scope>NUCLEOTIDE SEQUENCE [LARGE SCALE GENOMIC DNA]</scope>
    <source>
        <strain evidence="1 2">MIL-1</strain>
    </source>
</reference>
<gene>
    <name evidence="1" type="ORF">TOL_0347</name>
</gene>
<sequence>MATGENVVPEETEEVPFFFPEDDEDEAPIVNPADAYKEQDCALSANGRKDAHRLSKVPETFCISAWPQCSG</sequence>
<organism evidence="1 2">
    <name type="scientific">Thalassolituus oleivorans MIL-1</name>
    <dbReference type="NCBI Taxonomy" id="1298593"/>
    <lineage>
        <taxon>Bacteria</taxon>
        <taxon>Pseudomonadati</taxon>
        <taxon>Pseudomonadota</taxon>
        <taxon>Gammaproteobacteria</taxon>
        <taxon>Oceanospirillales</taxon>
        <taxon>Oceanospirillaceae</taxon>
        <taxon>Thalassolituus</taxon>
    </lineage>
</organism>
<evidence type="ECO:0000313" key="2">
    <source>
        <dbReference type="Proteomes" id="UP000011866"/>
    </source>
</evidence>
<dbReference type="EMBL" id="HF680312">
    <property type="protein sequence ID" value="CCU70790.1"/>
    <property type="molecule type" value="Genomic_DNA"/>
</dbReference>
<dbReference type="KEGG" id="tol:TOL_0347"/>
<keyword evidence="2" id="KW-1185">Reference proteome</keyword>